<organism evidence="3 4">
    <name type="scientific">Anthostomella pinea</name>
    <dbReference type="NCBI Taxonomy" id="933095"/>
    <lineage>
        <taxon>Eukaryota</taxon>
        <taxon>Fungi</taxon>
        <taxon>Dikarya</taxon>
        <taxon>Ascomycota</taxon>
        <taxon>Pezizomycotina</taxon>
        <taxon>Sordariomycetes</taxon>
        <taxon>Xylariomycetidae</taxon>
        <taxon>Xylariales</taxon>
        <taxon>Xylariaceae</taxon>
        <taxon>Anthostomella</taxon>
    </lineage>
</organism>
<name>A0AAI8YBM4_9PEZI</name>
<dbReference type="PANTHER" id="PTHR15032">
    <property type="entry name" value="N-ACYL-PHOSPHATIDYLETHANOLAMINE-HYDROLYZING PHOSPHOLIPASE D"/>
    <property type="match status" value="1"/>
</dbReference>
<feature type="domain" description="Metallo-beta-lactamase" evidence="2">
    <location>
        <begin position="201"/>
        <end position="358"/>
    </location>
</feature>
<feature type="compositionally biased region" description="Basic residues" evidence="1">
    <location>
        <begin position="129"/>
        <end position="143"/>
    </location>
</feature>
<keyword evidence="4" id="KW-1185">Reference proteome</keyword>
<dbReference type="EMBL" id="CAUWAG010000003">
    <property type="protein sequence ID" value="CAJ2501299.1"/>
    <property type="molecule type" value="Genomic_DNA"/>
</dbReference>
<protein>
    <submittedName>
        <fullName evidence="3">Uu.00g041520.m01.CDS01</fullName>
    </submittedName>
</protein>
<dbReference type="Gene3D" id="3.60.15.10">
    <property type="entry name" value="Ribonuclease Z/Hydroxyacylglutathione hydrolase-like"/>
    <property type="match status" value="1"/>
</dbReference>
<dbReference type="Proteomes" id="UP001295740">
    <property type="component" value="Unassembled WGS sequence"/>
</dbReference>
<dbReference type="GO" id="GO:0005737">
    <property type="term" value="C:cytoplasm"/>
    <property type="evidence" value="ECO:0007669"/>
    <property type="project" value="TreeGrafter"/>
</dbReference>
<reference evidence="3" key="1">
    <citation type="submission" date="2023-10" db="EMBL/GenBank/DDBJ databases">
        <authorList>
            <person name="Hackl T."/>
        </authorList>
    </citation>
    <scope>NUCLEOTIDE SEQUENCE</scope>
</reference>
<dbReference type="SUPFAM" id="SSF56281">
    <property type="entry name" value="Metallo-hydrolase/oxidoreductase"/>
    <property type="match status" value="1"/>
</dbReference>
<evidence type="ECO:0000259" key="2">
    <source>
        <dbReference type="Pfam" id="PF12706"/>
    </source>
</evidence>
<dbReference type="GO" id="GO:0070290">
    <property type="term" value="F:N-acylphosphatidylethanolamine-specific phospholipase D activity"/>
    <property type="evidence" value="ECO:0007669"/>
    <property type="project" value="TreeGrafter"/>
</dbReference>
<feature type="compositionally biased region" description="Low complexity" evidence="1">
    <location>
        <begin position="372"/>
        <end position="386"/>
    </location>
</feature>
<dbReference type="Pfam" id="PF12706">
    <property type="entry name" value="Lactamase_B_2"/>
    <property type="match status" value="1"/>
</dbReference>
<evidence type="ECO:0000313" key="4">
    <source>
        <dbReference type="Proteomes" id="UP001295740"/>
    </source>
</evidence>
<feature type="compositionally biased region" description="Low complexity" evidence="1">
    <location>
        <begin position="29"/>
        <end position="38"/>
    </location>
</feature>
<proteinExistence type="predicted"/>
<feature type="region of interest" description="Disordered" evidence="1">
    <location>
        <begin position="362"/>
        <end position="398"/>
    </location>
</feature>
<feature type="compositionally biased region" description="Polar residues" evidence="1">
    <location>
        <begin position="387"/>
        <end position="396"/>
    </location>
</feature>
<dbReference type="GO" id="GO:0070292">
    <property type="term" value="P:N-acylphosphatidylethanolamine metabolic process"/>
    <property type="evidence" value="ECO:0007669"/>
    <property type="project" value="TreeGrafter"/>
</dbReference>
<dbReference type="AlphaFoldDB" id="A0AAI8YBM4"/>
<feature type="region of interest" description="Disordered" evidence="1">
    <location>
        <begin position="116"/>
        <end position="150"/>
    </location>
</feature>
<dbReference type="InterPro" id="IPR001279">
    <property type="entry name" value="Metallo-B-lactamas"/>
</dbReference>
<comment type="caution">
    <text evidence="3">The sequence shown here is derived from an EMBL/GenBank/DDBJ whole genome shotgun (WGS) entry which is preliminary data.</text>
</comment>
<dbReference type="PANTHER" id="PTHR15032:SF27">
    <property type="entry name" value="N-ACYL-PHOSPHATIDYLETHANOLAMINE-HYDROLYZING PHOSPHOLIPASE D"/>
    <property type="match status" value="1"/>
</dbReference>
<sequence length="706" mass="78937">MDQPLPTLLSPRLARTKPTSTPPHHVLASSSSSTSWTSYLPSFNPSPAESRPRREGLFSSFRKSTKQAVPALADERTGFRNPWPSWHKPTQKETWDNLEWGEDVDPCIELVAGALETPPTAPSTGPTRKGSKGKTVLRKRPKELRKPGNKTQQAAALLKVVKTDFTFDASTKNAKVTWLGHAGMLVQLPSLSQEGGRPLRCVFDPIFSQRASPTQSAGPTRHYPTPCQVEELPMIDAFFLSHSHFDHLDYDTVMAIWRNNKETIRFLVPLGNKKWFVESGIPDERVHELDWWDAIYLSPQPGATETQCLKVVCTPSQHQSGRTGLDTDTTLWSSWFLEHPMPGESPPYRVFFAGDTGYQFHASPQWPPSPPTSTSTTSSPAKEPTSVSSGSRNDPNYPSYPPCPAFQDIVNAHGSPDLLLLPIWVGGTYDFVRSWAPLSDALNPIPRHKLGLTAANHMPPWDAVRVLRLMTEGRDMGEGEVGGRNPIAVAMHWGTFITEPVEQLLIIIHAQPHGQDSQTRRFLVQLTGLPYELHGGTNVSLDSALVWMISRFRKVGHDTLIRSTVHDYTVLKCQSNFRGNHDSEAGINQLLEQYYEEERLLPPHSCIARVESPWDMSHPQLERYANQTQWKTIGRMADVCVVRGVEAPSSATMDQLPLDVNATQAKIFMKVVKQVAKEAEVIANITHRYIRTILLERSHWIIVALA</sequence>
<dbReference type="GO" id="GO:0070291">
    <property type="term" value="P:N-acylethanolamine metabolic process"/>
    <property type="evidence" value="ECO:0007669"/>
    <property type="project" value="TreeGrafter"/>
</dbReference>
<evidence type="ECO:0000256" key="1">
    <source>
        <dbReference type="SAM" id="MobiDB-lite"/>
    </source>
</evidence>
<dbReference type="InterPro" id="IPR036866">
    <property type="entry name" value="RibonucZ/Hydroxyglut_hydro"/>
</dbReference>
<evidence type="ECO:0000313" key="3">
    <source>
        <dbReference type="EMBL" id="CAJ2501299.1"/>
    </source>
</evidence>
<accession>A0AAI8YBM4</accession>
<feature type="region of interest" description="Disordered" evidence="1">
    <location>
        <begin position="1"/>
        <end position="56"/>
    </location>
</feature>
<gene>
    <name evidence="3" type="ORF">KHLLAP_LOCUS1767</name>
</gene>